<dbReference type="Proteomes" id="UP000554482">
    <property type="component" value="Unassembled WGS sequence"/>
</dbReference>
<evidence type="ECO:0000313" key="1">
    <source>
        <dbReference type="EMBL" id="KAF5204673.1"/>
    </source>
</evidence>
<dbReference type="AlphaFoldDB" id="A0A7J6X5M3"/>
<keyword evidence="2" id="KW-1185">Reference proteome</keyword>
<organism evidence="1 2">
    <name type="scientific">Thalictrum thalictroides</name>
    <name type="common">Rue-anemone</name>
    <name type="synonym">Anemone thalictroides</name>
    <dbReference type="NCBI Taxonomy" id="46969"/>
    <lineage>
        <taxon>Eukaryota</taxon>
        <taxon>Viridiplantae</taxon>
        <taxon>Streptophyta</taxon>
        <taxon>Embryophyta</taxon>
        <taxon>Tracheophyta</taxon>
        <taxon>Spermatophyta</taxon>
        <taxon>Magnoliopsida</taxon>
        <taxon>Ranunculales</taxon>
        <taxon>Ranunculaceae</taxon>
        <taxon>Thalictroideae</taxon>
        <taxon>Thalictrum</taxon>
    </lineage>
</organism>
<proteinExistence type="predicted"/>
<evidence type="ECO:0000313" key="2">
    <source>
        <dbReference type="Proteomes" id="UP000554482"/>
    </source>
</evidence>
<sequence length="64" mass="7459">MALTNNNEFMKKSDLDVAINGLKGELKAEFKEDLRLQLEVKIDQRFIDTSKTINKIIKHYLATY</sequence>
<gene>
    <name evidence="1" type="ORF">FRX31_005742</name>
</gene>
<accession>A0A7J6X5M3</accession>
<comment type="caution">
    <text evidence="1">The sequence shown here is derived from an EMBL/GenBank/DDBJ whole genome shotgun (WGS) entry which is preliminary data.</text>
</comment>
<dbReference type="EMBL" id="JABWDY010005140">
    <property type="protein sequence ID" value="KAF5204673.1"/>
    <property type="molecule type" value="Genomic_DNA"/>
</dbReference>
<name>A0A7J6X5M3_THATH</name>
<protein>
    <submittedName>
        <fullName evidence="1">Uncharacterized protein</fullName>
    </submittedName>
</protein>
<reference evidence="1 2" key="1">
    <citation type="submission" date="2020-06" db="EMBL/GenBank/DDBJ databases">
        <title>Transcriptomic and genomic resources for Thalictrum thalictroides and T. hernandezii: Facilitating candidate gene discovery in an emerging model plant lineage.</title>
        <authorList>
            <person name="Arias T."/>
            <person name="Riano-Pachon D.M."/>
            <person name="Di Stilio V.S."/>
        </authorList>
    </citation>
    <scope>NUCLEOTIDE SEQUENCE [LARGE SCALE GENOMIC DNA]</scope>
    <source>
        <strain evidence="2">cv. WT478/WT964</strain>
        <tissue evidence="1">Leaves</tissue>
    </source>
</reference>